<accession>A0ABT6Q3A5</accession>
<proteinExistence type="predicted"/>
<dbReference type="Proteomes" id="UP001431634">
    <property type="component" value="Unassembled WGS sequence"/>
</dbReference>
<evidence type="ECO:0000313" key="1">
    <source>
        <dbReference type="EMBL" id="MDI2091597.1"/>
    </source>
</evidence>
<reference evidence="1" key="1">
    <citation type="submission" date="2023-05" db="EMBL/GenBank/DDBJ databases">
        <title>Whole genome sequence of Commensalibacter sp.</title>
        <authorList>
            <person name="Charoenyingcharoen P."/>
            <person name="Yukphan P."/>
        </authorList>
    </citation>
    <scope>NUCLEOTIDE SEQUENCE</scope>
    <source>
        <strain evidence="1">TBRC 16381</strain>
    </source>
</reference>
<organism evidence="1 2">
    <name type="scientific">Commensalibacter oyaizuii</name>
    <dbReference type="NCBI Taxonomy" id="3043873"/>
    <lineage>
        <taxon>Bacteria</taxon>
        <taxon>Pseudomonadati</taxon>
        <taxon>Pseudomonadota</taxon>
        <taxon>Alphaproteobacteria</taxon>
        <taxon>Acetobacterales</taxon>
        <taxon>Acetobacteraceae</taxon>
    </lineage>
</organism>
<name>A0ABT6Q3A5_9PROT</name>
<gene>
    <name evidence="1" type="ORF">QJV27_09505</name>
</gene>
<dbReference type="EMBL" id="JASBAO010000001">
    <property type="protein sequence ID" value="MDI2091597.1"/>
    <property type="molecule type" value="Genomic_DNA"/>
</dbReference>
<sequence>MRPEIFVDKVFINSIDDNLSKLMVKIDCTPDEVYYHYPEYIWCPLFLGKLFWVRFQRKAFLDYQMIYEATDFSEKEPDENDICFQNTRPRRD</sequence>
<comment type="caution">
    <text evidence="1">The sequence shown here is derived from an EMBL/GenBank/DDBJ whole genome shotgun (WGS) entry which is preliminary data.</text>
</comment>
<dbReference type="RefSeq" id="WP_281448686.1">
    <property type="nucleotide sequence ID" value="NZ_JASBAO010000001.1"/>
</dbReference>
<protein>
    <submittedName>
        <fullName evidence="1">Uncharacterized protein</fullName>
    </submittedName>
</protein>
<evidence type="ECO:0000313" key="2">
    <source>
        <dbReference type="Proteomes" id="UP001431634"/>
    </source>
</evidence>
<keyword evidence="2" id="KW-1185">Reference proteome</keyword>